<reference evidence="1 2" key="1">
    <citation type="submission" date="2014-03" db="EMBL/GenBank/DDBJ databases">
        <title>Draft genome of the hookworm Oesophagostomum dentatum.</title>
        <authorList>
            <person name="Mitreva M."/>
        </authorList>
    </citation>
    <scope>NUCLEOTIDE SEQUENCE [LARGE SCALE GENOMIC DNA]</scope>
    <source>
        <strain evidence="1 2">OD-Hann</strain>
    </source>
</reference>
<dbReference type="EMBL" id="KN550111">
    <property type="protein sequence ID" value="KHJ95014.1"/>
    <property type="molecule type" value="Genomic_DNA"/>
</dbReference>
<sequence>MHLNTLSFSSAYNINPIDIDQKGSYYDDYSRILYITKKHFIDLSAFTSVELTWENVKEIGSGSSACQAWLPLIICAIFIARFL</sequence>
<evidence type="ECO:0000313" key="1">
    <source>
        <dbReference type="EMBL" id="KHJ95014.1"/>
    </source>
</evidence>
<dbReference type="Proteomes" id="UP000053660">
    <property type="component" value="Unassembled WGS sequence"/>
</dbReference>
<organism evidence="1 2">
    <name type="scientific">Oesophagostomum dentatum</name>
    <name type="common">Nodular worm</name>
    <dbReference type="NCBI Taxonomy" id="61180"/>
    <lineage>
        <taxon>Eukaryota</taxon>
        <taxon>Metazoa</taxon>
        <taxon>Ecdysozoa</taxon>
        <taxon>Nematoda</taxon>
        <taxon>Chromadorea</taxon>
        <taxon>Rhabditida</taxon>
        <taxon>Rhabditina</taxon>
        <taxon>Rhabditomorpha</taxon>
        <taxon>Strongyloidea</taxon>
        <taxon>Strongylidae</taxon>
        <taxon>Oesophagostomum</taxon>
    </lineage>
</organism>
<accession>A0A0B1TCK7</accession>
<dbReference type="AlphaFoldDB" id="A0A0B1TCK7"/>
<gene>
    <name evidence="1" type="ORF">OESDEN_05045</name>
</gene>
<protein>
    <submittedName>
        <fullName evidence="1">Uncharacterized protein</fullName>
    </submittedName>
</protein>
<evidence type="ECO:0000313" key="2">
    <source>
        <dbReference type="Proteomes" id="UP000053660"/>
    </source>
</evidence>
<name>A0A0B1TCK7_OESDE</name>
<keyword evidence="2" id="KW-1185">Reference proteome</keyword>
<proteinExistence type="predicted"/>